<protein>
    <submittedName>
        <fullName evidence="1">Uncharacterized protein</fullName>
    </submittedName>
</protein>
<dbReference type="AlphaFoldDB" id="A0A7Y2L8L5"/>
<organism evidence="1 2">
    <name type="scientific">Caldanaerobacter subterraneus</name>
    <dbReference type="NCBI Taxonomy" id="911092"/>
    <lineage>
        <taxon>Bacteria</taxon>
        <taxon>Bacillati</taxon>
        <taxon>Bacillota</taxon>
        <taxon>Clostridia</taxon>
        <taxon>Thermoanaerobacterales</taxon>
        <taxon>Thermoanaerobacteraceae</taxon>
        <taxon>Caldanaerobacter</taxon>
    </lineage>
</organism>
<dbReference type="Pfam" id="PF14460">
    <property type="entry name" value="Prok-E2_D"/>
    <property type="match status" value="1"/>
</dbReference>
<proteinExistence type="predicted"/>
<comment type="caution">
    <text evidence="1">The sequence shown here is derived from an EMBL/GenBank/DDBJ whole genome shotgun (WGS) entry which is preliminary data.</text>
</comment>
<name>A0A7Y2L8L5_9THEO</name>
<evidence type="ECO:0000313" key="1">
    <source>
        <dbReference type="EMBL" id="NNG66421.1"/>
    </source>
</evidence>
<reference evidence="1 2" key="1">
    <citation type="submission" date="2020-04" db="EMBL/GenBank/DDBJ databases">
        <title>Draft genome sequence of Caldanaerobacter sunterraneus. strain 1523vc isolated from Griffin hot spring, Kamchatka, Russia.</title>
        <authorList>
            <person name="Toshchakov S.V."/>
            <person name="Podosokorskaya O.A."/>
            <person name="Kublanov I.V."/>
            <person name="Korzhenkov A."/>
            <person name="Patrushev M.V."/>
        </authorList>
    </citation>
    <scope>NUCLEOTIDE SEQUENCE [LARGE SCALE GENOMIC DNA]</scope>
    <source>
        <strain evidence="1 2">1523vc</strain>
    </source>
</reference>
<sequence>MVKVTLFKDEVAETKYITFEDFASAVLSAKDSTDEKVQFKTPILPKNCVQYIELSNNSYIIVLKREKGNIDMIYGNRVFKQVGIPTLLFAFKLYKNTLHAGYVVAVKDTKFITLDTKLYYYPFSNVYEYLHKICWGSNKLPTFDEVAYTQNIPDMFLSMPNSSHNYGKNLSGLEYRPLLEALEGKEFNEDWLLEANQTYGEWINMIIKN</sequence>
<dbReference type="EMBL" id="JABEQB010000008">
    <property type="protein sequence ID" value="NNG66421.1"/>
    <property type="molecule type" value="Genomic_DNA"/>
</dbReference>
<accession>A0A7Y2L8L5</accession>
<gene>
    <name evidence="1" type="ORF">HKI81_04100</name>
</gene>
<evidence type="ECO:0000313" key="2">
    <source>
        <dbReference type="Proteomes" id="UP000529861"/>
    </source>
</evidence>
<dbReference type="InterPro" id="IPR032787">
    <property type="entry name" value="Prok-E2_D"/>
</dbReference>
<dbReference type="Proteomes" id="UP000529861">
    <property type="component" value="Unassembled WGS sequence"/>
</dbReference>